<dbReference type="EnsemblMetazoa" id="ASIC021240-RA">
    <property type="protein sequence ID" value="ASIC021240-PA"/>
    <property type="gene ID" value="ASIC021240"/>
</dbReference>
<evidence type="ECO:0000313" key="4">
    <source>
        <dbReference type="Proteomes" id="UP000030765"/>
    </source>
</evidence>
<dbReference type="VEuPathDB" id="VectorBase:ASIC021240"/>
<accession>A0A084WRU5</accession>
<feature type="region of interest" description="Disordered" evidence="1">
    <location>
        <begin position="1"/>
        <end position="20"/>
    </location>
</feature>
<reference evidence="2 4" key="1">
    <citation type="journal article" date="2014" name="BMC Genomics">
        <title>Genome sequence of Anopheles sinensis provides insight into genetics basis of mosquito competence for malaria parasites.</title>
        <authorList>
            <person name="Zhou D."/>
            <person name="Zhang D."/>
            <person name="Ding G."/>
            <person name="Shi L."/>
            <person name="Hou Q."/>
            <person name="Ye Y."/>
            <person name="Xu Y."/>
            <person name="Zhou H."/>
            <person name="Xiong C."/>
            <person name="Li S."/>
            <person name="Yu J."/>
            <person name="Hong S."/>
            <person name="Yu X."/>
            <person name="Zou P."/>
            <person name="Chen C."/>
            <person name="Chang X."/>
            <person name="Wang W."/>
            <person name="Lv Y."/>
            <person name="Sun Y."/>
            <person name="Ma L."/>
            <person name="Shen B."/>
            <person name="Zhu C."/>
        </authorList>
    </citation>
    <scope>NUCLEOTIDE SEQUENCE [LARGE SCALE GENOMIC DNA]</scope>
</reference>
<evidence type="ECO:0000313" key="2">
    <source>
        <dbReference type="EMBL" id="KFB52939.1"/>
    </source>
</evidence>
<dbReference type="Proteomes" id="UP000030765">
    <property type="component" value="Unassembled WGS sequence"/>
</dbReference>
<proteinExistence type="predicted"/>
<evidence type="ECO:0000256" key="1">
    <source>
        <dbReference type="SAM" id="MobiDB-lite"/>
    </source>
</evidence>
<keyword evidence="4" id="KW-1185">Reference proteome</keyword>
<organism evidence="2">
    <name type="scientific">Anopheles sinensis</name>
    <name type="common">Mosquito</name>
    <dbReference type="NCBI Taxonomy" id="74873"/>
    <lineage>
        <taxon>Eukaryota</taxon>
        <taxon>Metazoa</taxon>
        <taxon>Ecdysozoa</taxon>
        <taxon>Arthropoda</taxon>
        <taxon>Hexapoda</taxon>
        <taxon>Insecta</taxon>
        <taxon>Pterygota</taxon>
        <taxon>Neoptera</taxon>
        <taxon>Endopterygota</taxon>
        <taxon>Diptera</taxon>
        <taxon>Nematocera</taxon>
        <taxon>Culicoidea</taxon>
        <taxon>Culicidae</taxon>
        <taxon>Anophelinae</taxon>
        <taxon>Anopheles</taxon>
    </lineage>
</organism>
<dbReference type="AlphaFoldDB" id="A0A084WRU5"/>
<dbReference type="EMBL" id="KE525408">
    <property type="protein sequence ID" value="KFB52939.1"/>
    <property type="molecule type" value="Genomic_DNA"/>
</dbReference>
<sequence>MTIGGLEGNRPTLGTISTSRFRDRERGDAQCPLLPHRWQSSYVRSKPQEFVLPDDELACRFEKHEFRKPTSPHMRPAHLWGRFALRTRVGKGEKVIISLQQIGPVV</sequence>
<name>A0A084WRU5_ANOSI</name>
<evidence type="ECO:0000313" key="3">
    <source>
        <dbReference type="EnsemblMetazoa" id="ASIC021240-PA"/>
    </source>
</evidence>
<gene>
    <name evidence="2" type="ORF">ZHAS_00021240</name>
</gene>
<reference evidence="3" key="2">
    <citation type="submission" date="2020-05" db="UniProtKB">
        <authorList>
            <consortium name="EnsemblMetazoa"/>
        </authorList>
    </citation>
    <scope>IDENTIFICATION</scope>
</reference>
<protein>
    <submittedName>
        <fullName evidence="2 3">Uncharacterized protein</fullName>
    </submittedName>
</protein>
<dbReference type="EMBL" id="ATLV01026212">
    <property type="status" value="NOT_ANNOTATED_CDS"/>
    <property type="molecule type" value="Genomic_DNA"/>
</dbReference>